<proteinExistence type="predicted"/>
<dbReference type="OrthoDB" id="4524286at2"/>
<evidence type="ECO:0000313" key="4">
    <source>
        <dbReference type="Proteomes" id="UP000320338"/>
    </source>
</evidence>
<dbReference type="InterPro" id="IPR014862">
    <property type="entry name" value="TrwC"/>
</dbReference>
<evidence type="ECO:0000313" key="3">
    <source>
        <dbReference type="EMBL" id="GEC22680.1"/>
    </source>
</evidence>
<gene>
    <name evidence="3" type="ORF">PHY01_49630</name>
</gene>
<sequence length="1481" mass="159452">MVLMVLSIATGYSPDYLLKEVATGRENYYTGAVAEGEPPGRWWGAGAEKLGLAGLVDAQDMRALYERFLDPREEGFNDPNRWDEVFTLGHGGRRYLSEEELYAAAIEQEPDAGAERKMELRVEAGRNARHNVAFYDLTFNVQKSVTLIHTAFEAQEVEAQRAGAAEAAEAWGQFRTAVEGAIWAGNNAMLTYLNEHAGYSRVGRHGGSAGRWIDAPDWVVGSFFQHDSREHDPHLHIHNAFLNRVQGSDGVWRTTDSKALYKFQRAAAAVGERTMEEHLTHALGILVATRPDGKAREIVGIGQEAMDLISTRRRQVTAKTAELVDSFEVKHGRAPNGLELDRLSQQATLMTRRAKSHTGESREEMLDRIDAKIRSDIDGGLAGVAHTVLDARDGAPAVQEWSPQEVIELALEEVKRAKAGWNRGDLTAAINAALPDYLGLPDGADVARLLDSLTEQGLRYATTLDAARPGDDSLPDELRLRNGRSVYEAPGARLYATPDQVRTERALVAATTGRGATALPAVAAARFVEQLRESGIELGVDQAAAVRGILTSGARVECLIGPAGTGKSFVVGALARAWTDPGHVPAADADGLVRGPERRVFGLATSQIATEILAAEGLAARNVTRWLDTQTRLAAGPGAGGPRPVEGDQAWRLHAGDLVVVDESAMTDTASLAAIHEHIDAAGAKLLLVGDHRQLSAIGAGGAMDLLAQAGTRYELTDARRFTHGWERAASLRLRDGDDTVAGVYHQQGRLLDAGTREEAEASAARAWLADTVTGRRSLLLVDENAAAARLFGQLRAELVRLGRVAEHGVPLAQGTVAGVGDLVQARWNGWDLAGVEGNRRGPINRETYLVTGVRDDGTLEVRAHSGADAVGPGGEPIGQRLVLPARYVAEHIALAYASTVHAAQGRTTDTTHAVITAWTSWAALYVALTRGRDANTAHVATTTTIEDPAQGRPDQTVHRNPMSLLAGILSDRDRVVGLSATALAAESAATAESVQSAGERLADAVQMAATERTVGWLDQLTMAGHLTADQRARLAAEDGAPSLTRVLRRVELAGLDARQALVDAVTDRPLDGANNTTNVLVARLTDGGARRFDPVGDTWAGWVPVTGRTDWDAYLGDLARAADERTDQLGRDTAAEPPTWATEALGPIPTDADARADWTRRAGIVAGYRELRGQTDPTDALGRPPAPARQAEAYAAYRAAWTALGRPEVQQAEHEMSTAQHLVRIRAAERDEAWGPRYVGNELAGTRQAATQHHQTAALRAAEATNAMDPAERERLVREAAEATALAETLDAQVAALDAAEHAYLRHRVSTAANRGAADISKLIVAERNEEPEPRVTAAEWLEAHHAAVAEDDRHRAVTDDDVLDDSTAVDLVADVQGPAIETVIEPDLREVAAAEPRQVCEDVVQTPAADQVATTVDRARRALYEIEARKSYEHRAEEDQRAEQLGRWHDDDRSAHDSVVDDDEMLVDDGPAYEPARGE</sequence>
<comment type="caution">
    <text evidence="3">The sequence shown here is derived from an EMBL/GenBank/DDBJ whole genome shotgun (WGS) entry which is preliminary data.</text>
</comment>
<feature type="region of interest" description="Disordered" evidence="1">
    <location>
        <begin position="1434"/>
        <end position="1481"/>
    </location>
</feature>
<dbReference type="Pfam" id="PF08751">
    <property type="entry name" value="TrwC"/>
    <property type="match status" value="1"/>
</dbReference>
<feature type="domain" description="TrwC relaxase" evidence="2">
    <location>
        <begin position="15"/>
        <end position="369"/>
    </location>
</feature>
<dbReference type="Gene3D" id="3.40.50.300">
    <property type="entry name" value="P-loop containing nucleotide triphosphate hydrolases"/>
    <property type="match status" value="1"/>
</dbReference>
<dbReference type="EMBL" id="BJNG01000052">
    <property type="protein sequence ID" value="GEC22680.1"/>
    <property type="molecule type" value="Genomic_DNA"/>
</dbReference>
<protein>
    <recommendedName>
        <fullName evidence="2">TrwC relaxase domain-containing protein</fullName>
    </recommendedName>
</protein>
<dbReference type="Proteomes" id="UP000320338">
    <property type="component" value="Unassembled WGS sequence"/>
</dbReference>
<accession>A0A4Y3WX28</accession>
<dbReference type="SUPFAM" id="SSF52540">
    <property type="entry name" value="P-loop containing nucleoside triphosphate hydrolases"/>
    <property type="match status" value="2"/>
</dbReference>
<reference evidence="3 4" key="1">
    <citation type="submission" date="2019-06" db="EMBL/GenBank/DDBJ databases">
        <title>Whole genome shotgun sequence of Pseudonocardia hydrocarbonoxydans NBRC 14498.</title>
        <authorList>
            <person name="Hosoyama A."/>
            <person name="Uohara A."/>
            <person name="Ohji S."/>
            <person name="Ichikawa N."/>
        </authorList>
    </citation>
    <scope>NUCLEOTIDE SEQUENCE [LARGE SCALE GENOMIC DNA]</scope>
    <source>
        <strain evidence="3 4">NBRC 14498</strain>
    </source>
</reference>
<name>A0A4Y3WX28_9PSEU</name>
<evidence type="ECO:0000259" key="2">
    <source>
        <dbReference type="Pfam" id="PF08751"/>
    </source>
</evidence>
<dbReference type="Pfam" id="PF13604">
    <property type="entry name" value="AAA_30"/>
    <property type="match status" value="1"/>
</dbReference>
<keyword evidence="4" id="KW-1185">Reference proteome</keyword>
<dbReference type="CDD" id="cd18809">
    <property type="entry name" value="SF1_C_RecD"/>
    <property type="match status" value="1"/>
</dbReference>
<evidence type="ECO:0000256" key="1">
    <source>
        <dbReference type="SAM" id="MobiDB-lite"/>
    </source>
</evidence>
<dbReference type="NCBIfam" id="NF041492">
    <property type="entry name" value="MobF"/>
    <property type="match status" value="1"/>
</dbReference>
<dbReference type="SUPFAM" id="SSF55464">
    <property type="entry name" value="Origin of replication-binding domain, RBD-like"/>
    <property type="match status" value="1"/>
</dbReference>
<dbReference type="InterPro" id="IPR027417">
    <property type="entry name" value="P-loop_NTPase"/>
</dbReference>
<organism evidence="3 4">
    <name type="scientific">Pseudonocardia hydrocarbonoxydans</name>
    <dbReference type="NCBI Taxonomy" id="76726"/>
    <lineage>
        <taxon>Bacteria</taxon>
        <taxon>Bacillati</taxon>
        <taxon>Actinomycetota</taxon>
        <taxon>Actinomycetes</taxon>
        <taxon>Pseudonocardiales</taxon>
        <taxon>Pseudonocardiaceae</taxon>
        <taxon>Pseudonocardia</taxon>
    </lineage>
</organism>
<dbReference type="RefSeq" id="WP_141282388.1">
    <property type="nucleotide sequence ID" value="NZ_BAAARZ010000056.1"/>
</dbReference>
<feature type="compositionally biased region" description="Basic and acidic residues" evidence="1">
    <location>
        <begin position="1434"/>
        <end position="1461"/>
    </location>
</feature>